<keyword evidence="1" id="KW-0732">Signal</keyword>
<keyword evidence="3" id="KW-1185">Reference proteome</keyword>
<protein>
    <recommendedName>
        <fullName evidence="4">Hydrophobin</fullName>
    </recommendedName>
</protein>
<name>A0A3N4LHW8_9PEZI</name>
<evidence type="ECO:0000313" key="3">
    <source>
        <dbReference type="Proteomes" id="UP000267821"/>
    </source>
</evidence>
<dbReference type="Proteomes" id="UP000267821">
    <property type="component" value="Unassembled WGS sequence"/>
</dbReference>
<sequence>MQFKLPLILLGLIPALTTANPMPVTTSAAGADSEALNKRALPNCSLNYTPACCTYVTWISYPYTSPGLSSGCVPMPATGCTVAQPNTRACCQKHPITQGKLYYQPDGRVWCIGGV</sequence>
<dbReference type="InParanoid" id="A0A3N4LHW8"/>
<organism evidence="2 3">
    <name type="scientific">Terfezia boudieri ATCC MYA-4762</name>
    <dbReference type="NCBI Taxonomy" id="1051890"/>
    <lineage>
        <taxon>Eukaryota</taxon>
        <taxon>Fungi</taxon>
        <taxon>Dikarya</taxon>
        <taxon>Ascomycota</taxon>
        <taxon>Pezizomycotina</taxon>
        <taxon>Pezizomycetes</taxon>
        <taxon>Pezizales</taxon>
        <taxon>Pezizaceae</taxon>
        <taxon>Terfezia</taxon>
    </lineage>
</organism>
<proteinExistence type="predicted"/>
<gene>
    <name evidence="2" type="ORF">L211DRAFT_869246</name>
</gene>
<evidence type="ECO:0000256" key="1">
    <source>
        <dbReference type="SAM" id="SignalP"/>
    </source>
</evidence>
<accession>A0A3N4LHW8</accession>
<evidence type="ECO:0000313" key="2">
    <source>
        <dbReference type="EMBL" id="RPB22490.1"/>
    </source>
</evidence>
<feature type="chain" id="PRO_5018088389" description="Hydrophobin" evidence="1">
    <location>
        <begin position="20"/>
        <end position="115"/>
    </location>
</feature>
<dbReference type="EMBL" id="ML121551">
    <property type="protein sequence ID" value="RPB22490.1"/>
    <property type="molecule type" value="Genomic_DNA"/>
</dbReference>
<reference evidence="2 3" key="1">
    <citation type="journal article" date="2018" name="Nat. Ecol. Evol.">
        <title>Pezizomycetes genomes reveal the molecular basis of ectomycorrhizal truffle lifestyle.</title>
        <authorList>
            <person name="Murat C."/>
            <person name="Payen T."/>
            <person name="Noel B."/>
            <person name="Kuo A."/>
            <person name="Morin E."/>
            <person name="Chen J."/>
            <person name="Kohler A."/>
            <person name="Krizsan K."/>
            <person name="Balestrini R."/>
            <person name="Da Silva C."/>
            <person name="Montanini B."/>
            <person name="Hainaut M."/>
            <person name="Levati E."/>
            <person name="Barry K.W."/>
            <person name="Belfiori B."/>
            <person name="Cichocki N."/>
            <person name="Clum A."/>
            <person name="Dockter R.B."/>
            <person name="Fauchery L."/>
            <person name="Guy J."/>
            <person name="Iotti M."/>
            <person name="Le Tacon F."/>
            <person name="Lindquist E.A."/>
            <person name="Lipzen A."/>
            <person name="Malagnac F."/>
            <person name="Mello A."/>
            <person name="Molinier V."/>
            <person name="Miyauchi S."/>
            <person name="Poulain J."/>
            <person name="Riccioni C."/>
            <person name="Rubini A."/>
            <person name="Sitrit Y."/>
            <person name="Splivallo R."/>
            <person name="Traeger S."/>
            <person name="Wang M."/>
            <person name="Zifcakova L."/>
            <person name="Wipf D."/>
            <person name="Zambonelli A."/>
            <person name="Paolocci F."/>
            <person name="Nowrousian M."/>
            <person name="Ottonello S."/>
            <person name="Baldrian P."/>
            <person name="Spatafora J.W."/>
            <person name="Henrissat B."/>
            <person name="Nagy L.G."/>
            <person name="Aury J.M."/>
            <person name="Wincker P."/>
            <person name="Grigoriev I.V."/>
            <person name="Bonfante P."/>
            <person name="Martin F.M."/>
        </authorList>
    </citation>
    <scope>NUCLEOTIDE SEQUENCE [LARGE SCALE GENOMIC DNA]</scope>
    <source>
        <strain evidence="2 3">ATCC MYA-4762</strain>
    </source>
</reference>
<evidence type="ECO:0008006" key="4">
    <source>
        <dbReference type="Google" id="ProtNLM"/>
    </source>
</evidence>
<feature type="signal peptide" evidence="1">
    <location>
        <begin position="1"/>
        <end position="19"/>
    </location>
</feature>
<dbReference type="OrthoDB" id="5337503at2759"/>
<dbReference type="AlphaFoldDB" id="A0A3N4LHW8"/>